<reference evidence="1 2" key="1">
    <citation type="journal article" date="2012" name="PLoS Pathog.">
        <title>Diverse lifestyles and strategies of plant pathogenesis encoded in the genomes of eighteen Dothideomycetes fungi.</title>
        <authorList>
            <person name="Ohm R.A."/>
            <person name="Feau N."/>
            <person name="Henrissat B."/>
            <person name="Schoch C.L."/>
            <person name="Horwitz B.A."/>
            <person name="Barry K.W."/>
            <person name="Condon B.J."/>
            <person name="Copeland A.C."/>
            <person name="Dhillon B."/>
            <person name="Glaser F."/>
            <person name="Hesse C.N."/>
            <person name="Kosti I."/>
            <person name="LaButti K."/>
            <person name="Lindquist E.A."/>
            <person name="Lucas S."/>
            <person name="Salamov A.A."/>
            <person name="Bradshaw R.E."/>
            <person name="Ciuffetti L."/>
            <person name="Hamelin R.C."/>
            <person name="Kema G.H.J."/>
            <person name="Lawrence C."/>
            <person name="Scott J.A."/>
            <person name="Spatafora J.W."/>
            <person name="Turgeon B.G."/>
            <person name="de Wit P.J.G.M."/>
            <person name="Zhong S."/>
            <person name="Goodwin S.B."/>
            <person name="Grigoriev I.V."/>
        </authorList>
    </citation>
    <scope>NUCLEOTIDE SEQUENCE [LARGE SCALE GENOMIC DNA]</scope>
    <source>
        <strain evidence="1 2">UAMH 10762</strain>
    </source>
</reference>
<dbReference type="RefSeq" id="XP_007673208.1">
    <property type="nucleotide sequence ID" value="XM_007675018.1"/>
</dbReference>
<dbReference type="Proteomes" id="UP000011761">
    <property type="component" value="Unassembled WGS sequence"/>
</dbReference>
<dbReference type="KEGG" id="bcom:BAUCODRAFT_339921"/>
<evidence type="ECO:0000313" key="1">
    <source>
        <dbReference type="EMBL" id="EMC99533.1"/>
    </source>
</evidence>
<name>M2N665_BAUPA</name>
<accession>M2N665</accession>
<dbReference type="AlphaFoldDB" id="M2N665"/>
<dbReference type="HOGENOM" id="CLU_2346362_0_0_1"/>
<dbReference type="EMBL" id="KB445551">
    <property type="protein sequence ID" value="EMC99533.1"/>
    <property type="molecule type" value="Genomic_DNA"/>
</dbReference>
<gene>
    <name evidence="1" type="ORF">BAUCODRAFT_339921</name>
</gene>
<proteinExistence type="predicted"/>
<dbReference type="GeneID" id="19112288"/>
<keyword evidence="2" id="KW-1185">Reference proteome</keyword>
<organism evidence="1 2">
    <name type="scientific">Baudoinia panamericana (strain UAMH 10762)</name>
    <name type="common">Angels' share fungus</name>
    <name type="synonym">Baudoinia compniacensis (strain UAMH 10762)</name>
    <dbReference type="NCBI Taxonomy" id="717646"/>
    <lineage>
        <taxon>Eukaryota</taxon>
        <taxon>Fungi</taxon>
        <taxon>Dikarya</taxon>
        <taxon>Ascomycota</taxon>
        <taxon>Pezizomycotina</taxon>
        <taxon>Dothideomycetes</taxon>
        <taxon>Dothideomycetidae</taxon>
        <taxon>Mycosphaerellales</taxon>
        <taxon>Teratosphaeriaceae</taxon>
        <taxon>Baudoinia</taxon>
    </lineage>
</organism>
<evidence type="ECO:0000313" key="2">
    <source>
        <dbReference type="Proteomes" id="UP000011761"/>
    </source>
</evidence>
<protein>
    <submittedName>
        <fullName evidence="1">Uncharacterized protein</fullName>
    </submittedName>
</protein>
<sequence length="97" mass="11007">MNANNAPVSLCQYRFYVTTISCYDPSTIETPRSAPFFAGCRSKSTRINHFYFCVDADVSPTAFERGFTASWSCRARTIATTLFMHRLYSLTLSSSRH</sequence>